<dbReference type="GO" id="GO:0004619">
    <property type="term" value="F:phosphoglycerate mutase activity"/>
    <property type="evidence" value="ECO:0007669"/>
    <property type="project" value="UniProtKB-UniRule"/>
</dbReference>
<dbReference type="SUPFAM" id="SSF53649">
    <property type="entry name" value="Alkaline phosphatase-like"/>
    <property type="match status" value="1"/>
</dbReference>
<evidence type="ECO:0000256" key="9">
    <source>
        <dbReference type="HAMAP-Rule" id="MF_01038"/>
    </source>
</evidence>
<dbReference type="PIRSF" id="PIRSF001492">
    <property type="entry name" value="IPGAM"/>
    <property type="match status" value="1"/>
</dbReference>
<feature type="binding site" evidence="9 12">
    <location>
        <begin position="255"/>
        <end position="258"/>
    </location>
    <ligand>
        <name>substrate</name>
    </ligand>
</feature>
<dbReference type="GO" id="GO:0005737">
    <property type="term" value="C:cytoplasm"/>
    <property type="evidence" value="ECO:0007669"/>
    <property type="project" value="InterPro"/>
</dbReference>
<evidence type="ECO:0000256" key="4">
    <source>
        <dbReference type="ARBA" id="ARBA00008819"/>
    </source>
</evidence>
<comment type="caution">
    <text evidence="16">The sequence shown here is derived from an EMBL/GenBank/DDBJ whole genome shotgun (WGS) entry which is preliminary data.</text>
</comment>
<keyword evidence="6 9" id="KW-0324">Glycolysis</keyword>
<dbReference type="FunFam" id="3.40.1450.10:FF:000002">
    <property type="entry name" value="2,3-bisphosphoglycerate-independent phosphoglycerate mutase"/>
    <property type="match status" value="1"/>
</dbReference>
<feature type="binding site" evidence="9 13">
    <location>
        <position position="402"/>
    </location>
    <ligand>
        <name>Mn(2+)</name>
        <dbReference type="ChEBI" id="CHEBI:29035"/>
        <label>1</label>
    </ligand>
</feature>
<dbReference type="GO" id="GO:0030145">
    <property type="term" value="F:manganese ion binding"/>
    <property type="evidence" value="ECO:0007669"/>
    <property type="project" value="UniProtKB-UniRule"/>
</dbReference>
<feature type="binding site" evidence="9 12">
    <location>
        <position position="184"/>
    </location>
    <ligand>
        <name>substrate</name>
    </ligand>
</feature>
<dbReference type="InterPro" id="IPR006124">
    <property type="entry name" value="Metalloenzyme"/>
</dbReference>
<comment type="function">
    <text evidence="2 9">Catalyzes the interconversion of 2-phosphoglycerate and 3-phosphoglycerate.</text>
</comment>
<comment type="cofactor">
    <cofactor evidence="9">
        <name>Mn(2+)</name>
        <dbReference type="ChEBI" id="CHEBI:29035"/>
    </cofactor>
    <text evidence="9">Binds 2 manganese ions per subunit.</text>
</comment>
<dbReference type="PANTHER" id="PTHR31637">
    <property type="entry name" value="2,3-BISPHOSPHOGLYCERATE-INDEPENDENT PHOSPHOGLYCERATE MUTASE"/>
    <property type="match status" value="1"/>
</dbReference>
<evidence type="ECO:0000256" key="10">
    <source>
        <dbReference type="NCBIfam" id="TIGR01307"/>
    </source>
</evidence>
<evidence type="ECO:0000256" key="8">
    <source>
        <dbReference type="ARBA" id="ARBA00023235"/>
    </source>
</evidence>
<evidence type="ECO:0000256" key="1">
    <source>
        <dbReference type="ARBA" id="ARBA00000370"/>
    </source>
</evidence>
<feature type="binding site" evidence="9 13">
    <location>
        <position position="64"/>
    </location>
    <ligand>
        <name>Mn(2+)</name>
        <dbReference type="ChEBI" id="CHEBI:29035"/>
        <label>2</label>
    </ligand>
</feature>
<feature type="active site" description="Phosphoserine intermediate" evidence="9 11">
    <location>
        <position position="64"/>
    </location>
</feature>
<dbReference type="NCBIfam" id="TIGR01307">
    <property type="entry name" value="pgm_bpd_ind"/>
    <property type="match status" value="1"/>
</dbReference>
<dbReference type="Pfam" id="PF01676">
    <property type="entry name" value="Metalloenzyme"/>
    <property type="match status" value="1"/>
</dbReference>
<feature type="binding site" evidence="9 13">
    <location>
        <position position="440"/>
    </location>
    <ligand>
        <name>Mn(2+)</name>
        <dbReference type="ChEBI" id="CHEBI:29035"/>
        <label>2</label>
    </ligand>
</feature>
<feature type="binding site" evidence="9 13">
    <location>
        <position position="14"/>
    </location>
    <ligand>
        <name>Mn(2+)</name>
        <dbReference type="ChEBI" id="CHEBI:29035"/>
        <label>2</label>
    </ligand>
</feature>
<evidence type="ECO:0000259" key="14">
    <source>
        <dbReference type="Pfam" id="PF01676"/>
    </source>
</evidence>
<comment type="pathway">
    <text evidence="3 9">Carbohydrate degradation; glycolysis; pyruvate from D-glyceraldehyde 3-phosphate: step 3/5.</text>
</comment>
<organism evidence="16 17">
    <name type="scientific">Ameyamaea chiangmaiensis</name>
    <dbReference type="NCBI Taxonomy" id="442969"/>
    <lineage>
        <taxon>Bacteria</taxon>
        <taxon>Pseudomonadati</taxon>
        <taxon>Pseudomonadota</taxon>
        <taxon>Alphaproteobacteria</taxon>
        <taxon>Acetobacterales</taxon>
        <taxon>Acetobacteraceae</taxon>
        <taxon>Ameyamaea</taxon>
    </lineage>
</organism>
<evidence type="ECO:0000256" key="6">
    <source>
        <dbReference type="ARBA" id="ARBA00023152"/>
    </source>
</evidence>
<evidence type="ECO:0000256" key="2">
    <source>
        <dbReference type="ARBA" id="ARBA00002315"/>
    </source>
</evidence>
<name>A0A850PH01_9PROT</name>
<evidence type="ECO:0000256" key="11">
    <source>
        <dbReference type="PIRSR" id="PIRSR001492-1"/>
    </source>
</evidence>
<feature type="binding site" evidence="9 13">
    <location>
        <position position="458"/>
    </location>
    <ligand>
        <name>Mn(2+)</name>
        <dbReference type="ChEBI" id="CHEBI:29035"/>
        <label>1</label>
    </ligand>
</feature>
<dbReference type="Gene3D" id="3.40.1450.10">
    <property type="entry name" value="BPG-independent phosphoglycerate mutase, domain B"/>
    <property type="match status" value="1"/>
</dbReference>
<keyword evidence="7 9" id="KW-0464">Manganese</keyword>
<dbReference type="InterPro" id="IPR036646">
    <property type="entry name" value="PGAM_B_sf"/>
</dbReference>
<reference evidence="16 17" key="1">
    <citation type="submission" date="2020-06" db="EMBL/GenBank/DDBJ databases">
        <title>Description of novel acetic acid bacteria.</title>
        <authorList>
            <person name="Sombolestani A."/>
        </authorList>
    </citation>
    <scope>NUCLEOTIDE SEQUENCE [LARGE SCALE GENOMIC DNA]</scope>
    <source>
        <strain evidence="16 17">LMG 27010</strain>
    </source>
</reference>
<evidence type="ECO:0000256" key="12">
    <source>
        <dbReference type="PIRSR" id="PIRSR001492-2"/>
    </source>
</evidence>
<protein>
    <recommendedName>
        <fullName evidence="9 10">2,3-bisphosphoglycerate-independent phosphoglycerate mutase</fullName>
        <shortName evidence="9">BPG-independent PGAM</shortName>
        <shortName evidence="9">Phosphoglyceromutase</shortName>
        <shortName evidence="9">iPGM</shortName>
        <ecNumber evidence="9 10">5.4.2.12</ecNumber>
    </recommendedName>
</protein>
<dbReference type="Pfam" id="PF06415">
    <property type="entry name" value="iPGM_N"/>
    <property type="match status" value="1"/>
</dbReference>
<dbReference type="PANTHER" id="PTHR31637:SF0">
    <property type="entry name" value="2,3-BISPHOSPHOGLYCERATE-INDEPENDENT PHOSPHOGLYCERATE MUTASE"/>
    <property type="match status" value="1"/>
</dbReference>
<gene>
    <name evidence="9" type="primary">gpmI</name>
    <name evidence="16" type="ORF">HUK82_11310</name>
</gene>
<comment type="catalytic activity">
    <reaction evidence="1 9">
        <text>(2R)-2-phosphoglycerate = (2R)-3-phosphoglycerate</text>
        <dbReference type="Rhea" id="RHEA:15901"/>
        <dbReference type="ChEBI" id="CHEBI:58272"/>
        <dbReference type="ChEBI" id="CHEBI:58289"/>
        <dbReference type="EC" id="5.4.2.12"/>
    </reaction>
</comment>
<feature type="binding site" evidence="9 12">
    <location>
        <position position="125"/>
    </location>
    <ligand>
        <name>substrate</name>
    </ligand>
</feature>
<dbReference type="CDD" id="cd16010">
    <property type="entry name" value="iPGM"/>
    <property type="match status" value="1"/>
</dbReference>
<dbReference type="GO" id="GO:0006096">
    <property type="term" value="P:glycolytic process"/>
    <property type="evidence" value="ECO:0007669"/>
    <property type="project" value="UniProtKB-UniRule"/>
</dbReference>
<dbReference type="HAMAP" id="MF_01038">
    <property type="entry name" value="GpmI"/>
    <property type="match status" value="1"/>
</dbReference>
<feature type="binding site" evidence="9 12">
    <location>
        <begin position="154"/>
        <end position="155"/>
    </location>
    <ligand>
        <name>substrate</name>
    </ligand>
</feature>
<dbReference type="EC" id="5.4.2.12" evidence="9 10"/>
<accession>A0A850PH01</accession>
<dbReference type="RefSeq" id="WP_176614057.1">
    <property type="nucleotide sequence ID" value="NZ_JABXXR010000094.1"/>
</dbReference>
<dbReference type="Proteomes" id="UP000585665">
    <property type="component" value="Unassembled WGS sequence"/>
</dbReference>
<evidence type="ECO:0000313" key="17">
    <source>
        <dbReference type="Proteomes" id="UP000585665"/>
    </source>
</evidence>
<dbReference type="SUPFAM" id="SSF64158">
    <property type="entry name" value="2,3-Bisphosphoglycerate-independent phosphoglycerate mutase, substrate-binding domain"/>
    <property type="match status" value="1"/>
</dbReference>
<keyword evidence="8 9" id="KW-0413">Isomerase</keyword>
<feature type="binding site" evidence="9 13">
    <location>
        <position position="398"/>
    </location>
    <ligand>
        <name>Mn(2+)</name>
        <dbReference type="ChEBI" id="CHEBI:29035"/>
        <label>1</label>
    </ligand>
</feature>
<dbReference type="UniPathway" id="UPA00109">
    <property type="reaction ID" value="UER00186"/>
</dbReference>
<dbReference type="Gene3D" id="3.40.720.10">
    <property type="entry name" value="Alkaline Phosphatase, subunit A"/>
    <property type="match status" value="1"/>
</dbReference>
<evidence type="ECO:0000313" key="16">
    <source>
        <dbReference type="EMBL" id="NVN41142.1"/>
    </source>
</evidence>
<comment type="similarity">
    <text evidence="4 9">Belongs to the BPG-independent phosphoglycerate mutase family.</text>
</comment>
<feature type="domain" description="BPG-independent PGAM N-terminal" evidence="15">
    <location>
        <begin position="84"/>
        <end position="292"/>
    </location>
</feature>
<evidence type="ECO:0000256" key="5">
    <source>
        <dbReference type="ARBA" id="ARBA00022723"/>
    </source>
</evidence>
<keyword evidence="5 9" id="KW-0479">Metal-binding</keyword>
<dbReference type="InterPro" id="IPR011258">
    <property type="entry name" value="BPG-indep_PGM_N"/>
</dbReference>
<feature type="binding site" evidence="9 13">
    <location>
        <position position="439"/>
    </location>
    <ligand>
        <name>Mn(2+)</name>
        <dbReference type="ChEBI" id="CHEBI:29035"/>
        <label>2</label>
    </ligand>
</feature>
<evidence type="ECO:0000256" key="13">
    <source>
        <dbReference type="PIRSR" id="PIRSR001492-3"/>
    </source>
</evidence>
<keyword evidence="17" id="KW-1185">Reference proteome</keyword>
<feature type="binding site" evidence="9 12">
    <location>
        <position position="190"/>
    </location>
    <ligand>
        <name>substrate</name>
    </ligand>
</feature>
<proteinExistence type="inferred from homology"/>
<feature type="binding site" evidence="9 12">
    <location>
        <position position="331"/>
    </location>
    <ligand>
        <name>substrate</name>
    </ligand>
</feature>
<evidence type="ECO:0000259" key="15">
    <source>
        <dbReference type="Pfam" id="PF06415"/>
    </source>
</evidence>
<dbReference type="EMBL" id="JABXXR010000094">
    <property type="protein sequence ID" value="NVN41142.1"/>
    <property type="molecule type" value="Genomic_DNA"/>
</dbReference>
<dbReference type="InterPro" id="IPR017850">
    <property type="entry name" value="Alkaline_phosphatase_core_sf"/>
</dbReference>
<evidence type="ECO:0000256" key="7">
    <source>
        <dbReference type="ARBA" id="ARBA00023211"/>
    </source>
</evidence>
<dbReference type="AlphaFoldDB" id="A0A850PH01"/>
<comment type="subunit">
    <text evidence="9">Monomer.</text>
</comment>
<evidence type="ECO:0000256" key="3">
    <source>
        <dbReference type="ARBA" id="ARBA00004798"/>
    </source>
</evidence>
<dbReference type="InterPro" id="IPR005995">
    <property type="entry name" value="Pgm_bpd_ind"/>
</dbReference>
<feature type="domain" description="Metalloenzyme" evidence="14">
    <location>
        <begin position="7"/>
        <end position="494"/>
    </location>
</feature>
<dbReference type="GO" id="GO:0006007">
    <property type="term" value="P:glucose catabolic process"/>
    <property type="evidence" value="ECO:0007669"/>
    <property type="project" value="InterPro"/>
</dbReference>
<sequence>MPTTPRPVMLAILDGFGWREDNGSNAVRLADTPHFDRLWQEGPRAFLRTCGEDVGLPEGQMGNSEVGHLNIGAGRVVMQELPRISRAARDGSLAAAPALRTVIDALKSSGGTCHLMGLVSTGGVHAHQAHAVALARILVDAGVPVAFHIFTDGRDTPPHSGQDFVAELLSALPPAVSIGSLSGRYFAMDRDRRWDRVQKVYDVLVSAEGPRAPDPVSVLTAGYAAGVTDEFMPPTVIGDYAGMKDGDGIVSFNFRADRIRQLLDALVEPAFDGFARGRVVSFAAVAGMTHYSDTLSKRIGVLFPPQSLDDLLGDVVSAAGLRQLRMAETEKYPHVTYFLNGGREAQLPGEDRILVPSPKVATYDLQPEMSAPELTEKAVAAIESGVYDLIVLNFANPDMVGHTGILSAAIKAVEAVDKGLGRIVDAIHRAGGALLVTADHGNCETMFDEVTRGPHTAHTLNVVPVALTGVPGTRLHDGRLADLAPTLLDLMGLTQPDAMTGASLLDKRR</sequence>